<proteinExistence type="predicted"/>
<keyword evidence="1" id="KW-0812">Transmembrane</keyword>
<feature type="transmembrane region" description="Helical" evidence="1">
    <location>
        <begin position="12"/>
        <end position="31"/>
    </location>
</feature>
<feature type="non-terminal residue" evidence="2">
    <location>
        <position position="1"/>
    </location>
</feature>
<keyword evidence="3" id="KW-1185">Reference proteome</keyword>
<keyword evidence="1" id="KW-1133">Transmembrane helix</keyword>
<dbReference type="EMBL" id="JACEIK010006233">
    <property type="protein sequence ID" value="MCE2055311.1"/>
    <property type="molecule type" value="Genomic_DNA"/>
</dbReference>
<feature type="transmembrane region" description="Helical" evidence="1">
    <location>
        <begin position="67"/>
        <end position="86"/>
    </location>
</feature>
<comment type="caution">
    <text evidence="2">The sequence shown here is derived from an EMBL/GenBank/DDBJ whole genome shotgun (WGS) entry which is preliminary data.</text>
</comment>
<evidence type="ECO:0000256" key="1">
    <source>
        <dbReference type="SAM" id="Phobius"/>
    </source>
</evidence>
<organism evidence="2 3">
    <name type="scientific">Datura stramonium</name>
    <name type="common">Jimsonweed</name>
    <name type="synonym">Common thornapple</name>
    <dbReference type="NCBI Taxonomy" id="4076"/>
    <lineage>
        <taxon>Eukaryota</taxon>
        <taxon>Viridiplantae</taxon>
        <taxon>Streptophyta</taxon>
        <taxon>Embryophyta</taxon>
        <taxon>Tracheophyta</taxon>
        <taxon>Spermatophyta</taxon>
        <taxon>Magnoliopsida</taxon>
        <taxon>eudicotyledons</taxon>
        <taxon>Gunneridae</taxon>
        <taxon>Pentapetalae</taxon>
        <taxon>asterids</taxon>
        <taxon>lamiids</taxon>
        <taxon>Solanales</taxon>
        <taxon>Solanaceae</taxon>
        <taxon>Solanoideae</taxon>
        <taxon>Datureae</taxon>
        <taxon>Datura</taxon>
    </lineage>
</organism>
<name>A0ABS8W1T4_DATST</name>
<sequence>SSRTHHWVFARRYFHSSAGAVSGDVVVLVIFRPLVEVSGRGGSAKNEEGERLVVSAKVWSAGRSSGGVQLVMWLFCFCLCVGRCLADRRGGIGRNSEATVVHQSSGGGRSWQ</sequence>
<evidence type="ECO:0000313" key="2">
    <source>
        <dbReference type="EMBL" id="MCE2055311.1"/>
    </source>
</evidence>
<accession>A0ABS8W1T4</accession>
<feature type="non-terminal residue" evidence="2">
    <location>
        <position position="112"/>
    </location>
</feature>
<evidence type="ECO:0000313" key="3">
    <source>
        <dbReference type="Proteomes" id="UP000823775"/>
    </source>
</evidence>
<keyword evidence="1" id="KW-0472">Membrane</keyword>
<protein>
    <submittedName>
        <fullName evidence="2">Uncharacterized protein</fullName>
    </submittedName>
</protein>
<gene>
    <name evidence="2" type="ORF">HAX54_042385</name>
</gene>
<reference evidence="2 3" key="1">
    <citation type="journal article" date="2021" name="BMC Genomics">
        <title>Datura genome reveals duplications of psychoactive alkaloid biosynthetic genes and high mutation rate following tissue culture.</title>
        <authorList>
            <person name="Rajewski A."/>
            <person name="Carter-House D."/>
            <person name="Stajich J."/>
            <person name="Litt A."/>
        </authorList>
    </citation>
    <scope>NUCLEOTIDE SEQUENCE [LARGE SCALE GENOMIC DNA]</scope>
    <source>
        <strain evidence="2">AR-01</strain>
    </source>
</reference>
<dbReference type="Proteomes" id="UP000823775">
    <property type="component" value="Unassembled WGS sequence"/>
</dbReference>